<accession>A0A7R9F068</accession>
<dbReference type="SUPFAM" id="SSF51971">
    <property type="entry name" value="Nucleotide-binding domain"/>
    <property type="match status" value="2"/>
</dbReference>
<evidence type="ECO:0000256" key="6">
    <source>
        <dbReference type="ARBA" id="ARBA00022630"/>
    </source>
</evidence>
<dbReference type="InterPro" id="IPR021163">
    <property type="entry name" value="Ferredox_Rdtase_adrenod"/>
</dbReference>
<evidence type="ECO:0000256" key="11">
    <source>
        <dbReference type="PIRNR" id="PIRNR000362"/>
    </source>
</evidence>
<evidence type="ECO:0000256" key="7">
    <source>
        <dbReference type="ARBA" id="ARBA00022827"/>
    </source>
</evidence>
<feature type="binding site" evidence="13">
    <location>
        <position position="284"/>
    </location>
    <ligand>
        <name>NADP(+)</name>
        <dbReference type="ChEBI" id="CHEBI:58349"/>
    </ligand>
</feature>
<feature type="binding site" evidence="13">
    <location>
        <begin position="177"/>
        <end position="180"/>
    </location>
    <ligand>
        <name>NADP(+)</name>
        <dbReference type="ChEBI" id="CHEBI:58349"/>
    </ligand>
</feature>
<organism evidence="14">
    <name type="scientific">Timema bartmani</name>
    <dbReference type="NCBI Taxonomy" id="61472"/>
    <lineage>
        <taxon>Eukaryota</taxon>
        <taxon>Metazoa</taxon>
        <taxon>Ecdysozoa</taxon>
        <taxon>Arthropoda</taxon>
        <taxon>Hexapoda</taxon>
        <taxon>Insecta</taxon>
        <taxon>Pterygota</taxon>
        <taxon>Neoptera</taxon>
        <taxon>Polyneoptera</taxon>
        <taxon>Phasmatodea</taxon>
        <taxon>Timematodea</taxon>
        <taxon>Timematoidea</taxon>
        <taxon>Timematidae</taxon>
        <taxon>Timema</taxon>
    </lineage>
</organism>
<dbReference type="GO" id="GO:0005739">
    <property type="term" value="C:mitochondrion"/>
    <property type="evidence" value="ECO:0007669"/>
    <property type="project" value="UniProtKB-SubCell"/>
</dbReference>
<feature type="binding site" evidence="13">
    <location>
        <position position="442"/>
    </location>
    <ligand>
        <name>NADP(+)</name>
        <dbReference type="ChEBI" id="CHEBI:58349"/>
    </ligand>
</feature>
<feature type="binding site" evidence="12">
    <location>
        <position position="106"/>
    </location>
    <ligand>
        <name>FAD</name>
        <dbReference type="ChEBI" id="CHEBI:57692"/>
    </ligand>
</feature>
<dbReference type="Gene3D" id="3.50.50.60">
    <property type="entry name" value="FAD/NAD(P)-binding domain"/>
    <property type="match status" value="1"/>
</dbReference>
<dbReference type="UniPathway" id="UPA00296"/>
<feature type="binding site" evidence="13">
    <location>
        <begin position="272"/>
        <end position="273"/>
    </location>
    <ligand>
        <name>NADP(+)</name>
        <dbReference type="ChEBI" id="CHEBI:58349"/>
    </ligand>
</feature>
<dbReference type="AlphaFoldDB" id="A0A7R9F068"/>
<comment type="catalytic activity">
    <reaction evidence="10 11">
        <text>2 reduced [adrenodoxin] + NADP(+) + H(+) = 2 oxidized [adrenodoxin] + NADPH</text>
        <dbReference type="Rhea" id="RHEA:42312"/>
        <dbReference type="Rhea" id="RHEA-COMP:9998"/>
        <dbReference type="Rhea" id="RHEA-COMP:9999"/>
        <dbReference type="ChEBI" id="CHEBI:15378"/>
        <dbReference type="ChEBI" id="CHEBI:33737"/>
        <dbReference type="ChEBI" id="CHEBI:33738"/>
        <dbReference type="ChEBI" id="CHEBI:57783"/>
        <dbReference type="ChEBI" id="CHEBI:58349"/>
        <dbReference type="EC" id="1.18.1.6"/>
    </reaction>
</comment>
<dbReference type="GO" id="GO:0016491">
    <property type="term" value="F:oxidoreductase activity"/>
    <property type="evidence" value="ECO:0007669"/>
    <property type="project" value="UniProtKB-KW"/>
</dbReference>
<dbReference type="PIRSF" id="PIRSF000362">
    <property type="entry name" value="FNR"/>
    <property type="match status" value="1"/>
</dbReference>
<feature type="binding site" evidence="12">
    <location>
        <position position="70"/>
    </location>
    <ligand>
        <name>FAD</name>
        <dbReference type="ChEBI" id="CHEBI:57692"/>
    </ligand>
</feature>
<evidence type="ECO:0000256" key="10">
    <source>
        <dbReference type="ARBA" id="ARBA00048933"/>
    </source>
</evidence>
<comment type="pathway">
    <text evidence="2">Steroid metabolism; cholesterol metabolism.</text>
</comment>
<keyword evidence="11" id="KW-0496">Mitochondrion</keyword>
<comment type="similarity">
    <text evidence="3 11">Belongs to the ferredoxin--NADP reductase type 1 family.</text>
</comment>
<feature type="binding site" evidence="12">
    <location>
        <position position="41"/>
    </location>
    <ligand>
        <name>FAD</name>
        <dbReference type="ChEBI" id="CHEBI:57692"/>
    </ligand>
</feature>
<dbReference type="Gene3D" id="3.40.50.720">
    <property type="entry name" value="NAD(P)-binding Rossmann-like Domain"/>
    <property type="match status" value="1"/>
</dbReference>
<evidence type="ECO:0000256" key="8">
    <source>
        <dbReference type="ARBA" id="ARBA00022857"/>
    </source>
</evidence>
<feature type="binding site" evidence="12">
    <location>
        <position position="435"/>
    </location>
    <ligand>
        <name>FAD</name>
        <dbReference type="ChEBI" id="CHEBI:57692"/>
    </ligand>
</feature>
<reference evidence="14" key="1">
    <citation type="submission" date="2020-11" db="EMBL/GenBank/DDBJ databases">
        <authorList>
            <person name="Tran Van P."/>
        </authorList>
    </citation>
    <scope>NUCLEOTIDE SEQUENCE</scope>
</reference>
<protein>
    <recommendedName>
        <fullName evidence="5 11">NADPH:adrenodoxin oxidoreductase, mitochondrial</fullName>
        <ecNumber evidence="4 11">1.18.1.6</ecNumber>
    </recommendedName>
</protein>
<comment type="subcellular location">
    <subcellularLocation>
        <location evidence="11">Mitochondrion</location>
    </subcellularLocation>
</comment>
<dbReference type="InterPro" id="IPR055275">
    <property type="entry name" value="Ferredox_Rdtase"/>
</dbReference>
<dbReference type="PANTHER" id="PTHR48467:SF1">
    <property type="entry name" value="GLUTAMATE SYNTHASE 1 [NADH], CHLOROPLASTIC-LIKE"/>
    <property type="match status" value="1"/>
</dbReference>
<keyword evidence="7 11" id="KW-0274">FAD</keyword>
<dbReference type="GO" id="GO:0008203">
    <property type="term" value="P:cholesterol metabolic process"/>
    <property type="evidence" value="ECO:0007669"/>
    <property type="project" value="UniProtKB-UniPathway"/>
</dbReference>
<evidence type="ECO:0000256" key="13">
    <source>
        <dbReference type="PIRSR" id="PIRSR000362-2"/>
    </source>
</evidence>
<evidence type="ECO:0000256" key="4">
    <source>
        <dbReference type="ARBA" id="ARBA00013219"/>
    </source>
</evidence>
<evidence type="ECO:0000313" key="14">
    <source>
        <dbReference type="EMBL" id="CAD7443684.1"/>
    </source>
</evidence>
<comment type="cofactor">
    <cofactor evidence="1 11 12">
        <name>FAD</name>
        <dbReference type="ChEBI" id="CHEBI:57692"/>
    </cofactor>
</comment>
<dbReference type="PANTHER" id="PTHR48467">
    <property type="entry name" value="GLUTAMATE SYNTHASE 1 [NADH], CHLOROPLASTIC-LIKE"/>
    <property type="match status" value="1"/>
</dbReference>
<evidence type="ECO:0000256" key="9">
    <source>
        <dbReference type="ARBA" id="ARBA00023002"/>
    </source>
</evidence>
<sequence>MLYSLKMFKILKRSFMINHCRTFSFLQSDCANICIVGSGPAGFYTAQHLVKLLPNAKVDIYESMPVPFGLVRFGVAPDHPEVKNVVNTFTKTARNPNVRFIGNVSIGRDVSLDELRHAYHAVLLTYGADQDRALDIPGENLGNVISARRFVGWYNGLPWDRDLVVNLDVEVAAILGQGNVALDIARILLTPIDKLRQSLFVGAVKVLQNASATECSRALVDTITKYEIPYENVVCVVTDGARYMTKCCTDITEHALVALSKSRVKRVLMIGRRGPLQVAFTIKELREMVNLPECVTVMNPQEFVGVPEVIPSLARPRRRLTELLCKTALEPKVSQGTKSFCPMFLRTPKRFLPRPDNQEVVGGIELIVNRLEGPDLVHQRAMPTDEVDTIECGLALRSIGYRSVKADPKIPFDDTRGRVRNSNGVIEPGLYSAGWLATGPMGVILSTMNNAFTVAQTIAKDFKDGVVDPITEKSGFQHVCSLLKDKGVQWVSFSDWERIDQVEKERGARLGKPREKIVDIKEMLSIAGSKR</sequence>
<evidence type="ECO:0000256" key="12">
    <source>
        <dbReference type="PIRSR" id="PIRSR000362-1"/>
    </source>
</evidence>
<evidence type="ECO:0000256" key="1">
    <source>
        <dbReference type="ARBA" id="ARBA00001974"/>
    </source>
</evidence>
<gene>
    <name evidence="14" type="ORF">TBIB3V08_LOCUS6084</name>
</gene>
<keyword evidence="8 11" id="KW-0521">NADP</keyword>
<evidence type="ECO:0000256" key="2">
    <source>
        <dbReference type="ARBA" id="ARBA00004731"/>
    </source>
</evidence>
<dbReference type="InterPro" id="IPR036188">
    <property type="entry name" value="FAD/NAD-bd_sf"/>
</dbReference>
<feature type="binding site" evidence="12">
    <location>
        <begin position="442"/>
        <end position="444"/>
    </location>
    <ligand>
        <name>FAD</name>
        <dbReference type="ChEBI" id="CHEBI:57692"/>
    </ligand>
</feature>
<evidence type="ECO:0000256" key="3">
    <source>
        <dbReference type="ARBA" id="ARBA00008312"/>
    </source>
</evidence>
<dbReference type="PRINTS" id="PR00419">
    <property type="entry name" value="ADXRDTASE"/>
</dbReference>
<dbReference type="Pfam" id="PF13450">
    <property type="entry name" value="NAD_binding_8"/>
    <property type="match status" value="1"/>
</dbReference>
<keyword evidence="9 11" id="KW-0560">Oxidoreductase</keyword>
<name>A0A7R9F068_9NEOP</name>
<proteinExistence type="inferred from homology"/>
<feature type="binding site" evidence="12">
    <location>
        <position position="62"/>
    </location>
    <ligand>
        <name>FAD</name>
        <dbReference type="ChEBI" id="CHEBI:57692"/>
    </ligand>
</feature>
<dbReference type="EC" id="1.18.1.6" evidence="4 11"/>
<keyword evidence="6 11" id="KW-0285">Flavoprotein</keyword>
<dbReference type="EMBL" id="OD566278">
    <property type="protein sequence ID" value="CAD7443684.1"/>
    <property type="molecule type" value="Genomic_DNA"/>
</dbReference>
<evidence type="ECO:0000256" key="5">
    <source>
        <dbReference type="ARBA" id="ARBA00016287"/>
    </source>
</evidence>